<gene>
    <name evidence="3" type="ORF">ACFSTE_04285</name>
</gene>
<name>A0ABW5N3F3_9FLAO</name>
<reference evidence="4" key="1">
    <citation type="journal article" date="2019" name="Int. J. Syst. Evol. Microbiol.">
        <title>The Global Catalogue of Microorganisms (GCM) 10K type strain sequencing project: providing services to taxonomists for standard genome sequencing and annotation.</title>
        <authorList>
            <consortium name="The Broad Institute Genomics Platform"/>
            <consortium name="The Broad Institute Genome Sequencing Center for Infectious Disease"/>
            <person name="Wu L."/>
            <person name="Ma J."/>
        </authorList>
    </citation>
    <scope>NUCLEOTIDE SEQUENCE [LARGE SCALE GENOMIC DNA]</scope>
    <source>
        <strain evidence="4">KCTC 42423</strain>
    </source>
</reference>
<evidence type="ECO:0000259" key="2">
    <source>
        <dbReference type="Pfam" id="PF14258"/>
    </source>
</evidence>
<dbReference type="RefSeq" id="WP_176029556.1">
    <property type="nucleotide sequence ID" value="NZ_JBHSJV010000001.1"/>
</dbReference>
<dbReference type="InterPro" id="IPR025646">
    <property type="entry name" value="DUF4350"/>
</dbReference>
<keyword evidence="1" id="KW-0472">Membrane</keyword>
<dbReference type="Proteomes" id="UP001597459">
    <property type="component" value="Unassembled WGS sequence"/>
</dbReference>
<dbReference type="EMBL" id="JBHULX010000003">
    <property type="protein sequence ID" value="MFD2590035.1"/>
    <property type="molecule type" value="Genomic_DNA"/>
</dbReference>
<keyword evidence="1" id="KW-1133">Transmembrane helix</keyword>
<feature type="domain" description="DUF4350" evidence="2">
    <location>
        <begin position="68"/>
        <end position="235"/>
    </location>
</feature>
<keyword evidence="4" id="KW-1185">Reference proteome</keyword>
<evidence type="ECO:0000313" key="4">
    <source>
        <dbReference type="Proteomes" id="UP001597459"/>
    </source>
</evidence>
<sequence length="403" mass="47022">MRNKKTNILLVVLILILGLLIYVETSKPIPVNWSPSYSKIDKIPLGSYVSHRLIKASLDDSILKDINQPPYEYLTDNPNQEGSYVFINNHIDFDKSEMNQLLAWVAKGNTLFISANTIEKKLLDTLLIKTDQETSYDQVTIHPLVALVNPMLKKESPFLYDRNNYTRYFSAIDTTHATVLGVTQIYRDSLLIDQPKFNYIKHSFYKGNIFLHTFPEAFGNYFMLKDGNYHYTQNLFSYIDAQKPILWDHYYKAGKIFNTSPLYILLNNKHLKWSYYFILIGGVLFIIFEGKRKQRSIPIIPPLKNQTIAFTRTISGMYFEKRKHREIGNKQILLFMDYIRNQLRIPTDSITEQTLSDIAARSNNELDDTKNLFTYFNGFKEKTVVTPDDLIELNRLITNFKAK</sequence>
<keyword evidence="1" id="KW-0812">Transmembrane</keyword>
<accession>A0ABW5N3F3</accession>
<evidence type="ECO:0000313" key="3">
    <source>
        <dbReference type="EMBL" id="MFD2590035.1"/>
    </source>
</evidence>
<feature type="transmembrane region" description="Helical" evidence="1">
    <location>
        <begin position="273"/>
        <end position="290"/>
    </location>
</feature>
<proteinExistence type="predicted"/>
<protein>
    <submittedName>
        <fullName evidence="3">DUF4350 domain-containing protein</fullName>
    </submittedName>
</protein>
<comment type="caution">
    <text evidence="3">The sequence shown here is derived from an EMBL/GenBank/DDBJ whole genome shotgun (WGS) entry which is preliminary data.</text>
</comment>
<organism evidence="3 4">
    <name type="scientific">Aquimarina hainanensis</name>
    <dbReference type="NCBI Taxonomy" id="1578017"/>
    <lineage>
        <taxon>Bacteria</taxon>
        <taxon>Pseudomonadati</taxon>
        <taxon>Bacteroidota</taxon>
        <taxon>Flavobacteriia</taxon>
        <taxon>Flavobacteriales</taxon>
        <taxon>Flavobacteriaceae</taxon>
        <taxon>Aquimarina</taxon>
    </lineage>
</organism>
<dbReference type="Pfam" id="PF14258">
    <property type="entry name" value="DUF4350"/>
    <property type="match status" value="1"/>
</dbReference>
<evidence type="ECO:0000256" key="1">
    <source>
        <dbReference type="SAM" id="Phobius"/>
    </source>
</evidence>